<accession>A0AAJ5VW33</accession>
<evidence type="ECO:0000313" key="2">
    <source>
        <dbReference type="EMBL" id="WEK04577.1"/>
    </source>
</evidence>
<gene>
    <name evidence="2" type="ORF">P0Y65_20775</name>
</gene>
<organism evidence="2 3">
    <name type="scientific">Candidatus Devosia phytovorans</name>
    <dbReference type="NCBI Taxonomy" id="3121372"/>
    <lineage>
        <taxon>Bacteria</taxon>
        <taxon>Pseudomonadati</taxon>
        <taxon>Pseudomonadota</taxon>
        <taxon>Alphaproteobacteria</taxon>
        <taxon>Hyphomicrobiales</taxon>
        <taxon>Devosiaceae</taxon>
        <taxon>Devosia</taxon>
    </lineage>
</organism>
<dbReference type="AlphaFoldDB" id="A0AAJ5VW33"/>
<name>A0AAJ5VW33_9HYPH</name>
<protein>
    <submittedName>
        <fullName evidence="2">Late control D family protein</fullName>
    </submittedName>
</protein>
<dbReference type="Proteomes" id="UP001217476">
    <property type="component" value="Chromosome"/>
</dbReference>
<evidence type="ECO:0000256" key="1">
    <source>
        <dbReference type="SAM" id="MobiDB-lite"/>
    </source>
</evidence>
<sequence length="356" mass="37388">MAWSVDWRVILGGQDLTAAWQKVLIDISINDKAGEASDTCDLTIDDSLGQARLPSERMPLLVMLQGAKAFSGFVEKPLSTGSRSAGRLLKIKAKGFDSGGKAKEPQSFHVDDADLGTYLERLAGNAGLSITVDPAFASLGKGYWAADGESLIAAGERIARKLGGTFKIRGDKAIIAKRGTGQAPNGSAMPQVTAEWGKNLESWSITPRDPRAQFTAGQARWFDRASAAYKTTDLDFENAEVEALNVIRSISVDEGEARAMLDARKRDGERDAGSGTVDLDLTVGAVVEGICLVKGTRPGVDGRYVIEGVKHGASRGGGSKTTLDLKQPGGGAGKDGRKAGDATGTELSLGKHATLG</sequence>
<dbReference type="SUPFAM" id="SSF69279">
    <property type="entry name" value="Phage tail proteins"/>
    <property type="match status" value="1"/>
</dbReference>
<feature type="region of interest" description="Disordered" evidence="1">
    <location>
        <begin position="311"/>
        <end position="356"/>
    </location>
</feature>
<reference evidence="2" key="1">
    <citation type="submission" date="2023-03" db="EMBL/GenBank/DDBJ databases">
        <title>Andean soil-derived lignocellulolytic bacterial consortium as a source of novel taxa and putative plastic-active enzymes.</title>
        <authorList>
            <person name="Diaz-Garcia L."/>
            <person name="Chuvochina M."/>
            <person name="Feuerriegel G."/>
            <person name="Bunk B."/>
            <person name="Sproer C."/>
            <person name="Streit W.R."/>
            <person name="Rodriguez L.M."/>
            <person name="Overmann J."/>
            <person name="Jimenez D.J."/>
        </authorList>
    </citation>
    <scope>NUCLEOTIDE SEQUENCE</scope>
    <source>
        <strain evidence="2">MAG 4196</strain>
    </source>
</reference>
<evidence type="ECO:0000313" key="3">
    <source>
        <dbReference type="Proteomes" id="UP001217476"/>
    </source>
</evidence>
<proteinExistence type="predicted"/>
<dbReference type="EMBL" id="CP119312">
    <property type="protein sequence ID" value="WEK04577.1"/>
    <property type="molecule type" value="Genomic_DNA"/>
</dbReference>